<organism evidence="2 3">
    <name type="scientific">Methanobrevibacter gottschalkii</name>
    <dbReference type="NCBI Taxonomy" id="190974"/>
    <lineage>
        <taxon>Archaea</taxon>
        <taxon>Methanobacteriati</taxon>
        <taxon>Methanobacteriota</taxon>
        <taxon>Methanomada group</taxon>
        <taxon>Methanobacteria</taxon>
        <taxon>Methanobacteriales</taxon>
        <taxon>Methanobacteriaceae</taxon>
        <taxon>Methanobrevibacter</taxon>
    </lineage>
</organism>
<evidence type="ECO:0000259" key="1">
    <source>
        <dbReference type="Pfam" id="PF18912"/>
    </source>
</evidence>
<dbReference type="AlphaFoldDB" id="A0A1H7P9T4"/>
<name>A0A1H7P9T4_9EURY</name>
<dbReference type="RefSeq" id="WP_069575045.1">
    <property type="nucleotide sequence ID" value="NZ_FOAK01000014.1"/>
</dbReference>
<proteinExistence type="predicted"/>
<evidence type="ECO:0000313" key="3">
    <source>
        <dbReference type="Proteomes" id="UP000199506"/>
    </source>
</evidence>
<gene>
    <name evidence="2" type="ORF">SAMN05216439_0347</name>
</gene>
<feature type="domain" description="Double zinc ribbon" evidence="1">
    <location>
        <begin position="2"/>
        <end position="49"/>
    </location>
</feature>
<dbReference type="InterPro" id="IPR044005">
    <property type="entry name" value="DZR_2"/>
</dbReference>
<sequence length="147" mass="16757">MKCPECGNELDEDNYCSECMEFIDNPIGGRLCPYCGEELDEDNYCNSCMQYYYEEENTQELEEIDYDSMVNNGDSICLNCTFWSVSPYGSAHGMICRKGQISDGPGDSCGLFVQEYNFANYGDAGQYQFNETNRAISNKLYHWKNSG</sequence>
<dbReference type="OrthoDB" id="78248at2157"/>
<evidence type="ECO:0000313" key="2">
    <source>
        <dbReference type="EMBL" id="SEL31827.1"/>
    </source>
</evidence>
<dbReference type="Pfam" id="PF18912">
    <property type="entry name" value="DZR_2"/>
    <property type="match status" value="1"/>
</dbReference>
<protein>
    <recommendedName>
        <fullName evidence="1">Double zinc ribbon domain-containing protein</fullName>
    </recommendedName>
</protein>
<dbReference type="Proteomes" id="UP000199506">
    <property type="component" value="Unassembled WGS sequence"/>
</dbReference>
<dbReference type="EMBL" id="FOAK01000014">
    <property type="protein sequence ID" value="SEL31827.1"/>
    <property type="molecule type" value="Genomic_DNA"/>
</dbReference>
<accession>A0A1H7P9T4</accession>
<reference evidence="2 3" key="1">
    <citation type="submission" date="2016-10" db="EMBL/GenBank/DDBJ databases">
        <authorList>
            <person name="de Groot N.N."/>
        </authorList>
    </citation>
    <scope>NUCLEOTIDE SEQUENCE [LARGE SCALE GENOMIC DNA]</scope>
    <source>
        <strain evidence="2 3">DSM 11978</strain>
    </source>
</reference>
<dbReference type="STRING" id="190974.SAMN05216439_0347"/>